<proteinExistence type="predicted"/>
<dbReference type="GO" id="GO:0005829">
    <property type="term" value="C:cytosol"/>
    <property type="evidence" value="ECO:0007669"/>
    <property type="project" value="TreeGrafter"/>
</dbReference>
<feature type="transmembrane region" description="Helical" evidence="1">
    <location>
        <begin position="469"/>
        <end position="497"/>
    </location>
</feature>
<evidence type="ECO:0000259" key="2">
    <source>
        <dbReference type="Pfam" id="PF01926"/>
    </source>
</evidence>
<dbReference type="PANTHER" id="PTHR42698">
    <property type="entry name" value="GTPASE ERA"/>
    <property type="match status" value="1"/>
</dbReference>
<keyword evidence="3" id="KW-0067">ATP-binding</keyword>
<dbReference type="GO" id="GO:0005524">
    <property type="term" value="F:ATP binding"/>
    <property type="evidence" value="ECO:0007669"/>
    <property type="project" value="UniProtKB-KW"/>
</dbReference>
<keyword evidence="4" id="KW-1185">Reference proteome</keyword>
<accession>A0A6H0SLP8</accession>
<dbReference type="Proteomes" id="UP000502331">
    <property type="component" value="Chromosome"/>
</dbReference>
<evidence type="ECO:0000256" key="1">
    <source>
        <dbReference type="SAM" id="Phobius"/>
    </source>
</evidence>
<dbReference type="GO" id="GO:0000028">
    <property type="term" value="P:ribosomal small subunit assembly"/>
    <property type="evidence" value="ECO:0007669"/>
    <property type="project" value="TreeGrafter"/>
</dbReference>
<keyword evidence="1" id="KW-0472">Membrane</keyword>
<dbReference type="InterPro" id="IPR027417">
    <property type="entry name" value="P-loop_NTPase"/>
</dbReference>
<sequence>MAERKVVRAVNGLNQQIDSVIGAMELAEPYLDPDSIDLAASVIRKSESRRKLSSEHVVVGLFGATGSGKSTLFNALVGQELASTGVIRPTTTNTVAAIWDTAGANELLDWLEVTDRHVIEESAEPRRRSSKKDFDSGLLLLDLPDMDSTRVEHHQIASRLVGQVDFLVWVLDPQKYADASIHHGFLNSLQSQQGNILIVLNQIDRVAESDRKNIVSSLRDTLASSGLERLPIVCASATTGEGLDEVQQQIAAAAKNKAISTRRLRSDVDQVVHHLNGQISVEKVRQPSQMHQSELERTIANAHGAQYIADAVETSYKLRAARRTGWPVTTWLIRLRNDPLQRMNLGRKRDEPELSITSRPELSVAESSAIDHAIDKYVQQSTEELPDSWHEPIREQVGANVEHLDGAVDAAIASTQLGVEKSSWWWPVVKFIQWVSLLAALTGALWLAAYPVAGYFQFDLPSAPRVEGIALPTLVLAIGLLLGIVLGIACSFVNRIVAKVKRRKALRNIERSVSGLVRTAIVEPVDEYLTTYNSYATLITSAAKKAD</sequence>
<keyword evidence="1" id="KW-0812">Transmembrane</keyword>
<evidence type="ECO:0000313" key="4">
    <source>
        <dbReference type="Proteomes" id="UP000502331"/>
    </source>
</evidence>
<dbReference type="InterPro" id="IPR006073">
    <property type="entry name" value="GTP-bd"/>
</dbReference>
<keyword evidence="3" id="KW-0547">Nucleotide-binding</keyword>
<dbReference type="Pfam" id="PF01926">
    <property type="entry name" value="MMR_HSR1"/>
    <property type="match status" value="1"/>
</dbReference>
<organism evidence="3 4">
    <name type="scientific">Glutamicibacter mishrai</name>
    <dbReference type="NCBI Taxonomy" id="1775880"/>
    <lineage>
        <taxon>Bacteria</taxon>
        <taxon>Bacillati</taxon>
        <taxon>Actinomycetota</taxon>
        <taxon>Actinomycetes</taxon>
        <taxon>Micrococcales</taxon>
        <taxon>Micrococcaceae</taxon>
        <taxon>Glutamicibacter</taxon>
    </lineage>
</organism>
<dbReference type="PANTHER" id="PTHR42698:SF1">
    <property type="entry name" value="GTPASE ERA, MITOCHONDRIAL"/>
    <property type="match status" value="1"/>
</dbReference>
<keyword evidence="1" id="KW-1133">Transmembrane helix</keyword>
<dbReference type="SUPFAM" id="SSF52540">
    <property type="entry name" value="P-loop containing nucleoside triphosphate hydrolases"/>
    <property type="match status" value="1"/>
</dbReference>
<dbReference type="GO" id="GO:0019843">
    <property type="term" value="F:rRNA binding"/>
    <property type="evidence" value="ECO:0007669"/>
    <property type="project" value="TreeGrafter"/>
</dbReference>
<dbReference type="GO" id="GO:0043024">
    <property type="term" value="F:ribosomal small subunit binding"/>
    <property type="evidence" value="ECO:0007669"/>
    <property type="project" value="TreeGrafter"/>
</dbReference>
<protein>
    <submittedName>
        <fullName evidence="3">ATP-binding cassette domain-containing protein</fullName>
    </submittedName>
</protein>
<dbReference type="EMBL" id="CP032549">
    <property type="protein sequence ID" value="QIV88328.1"/>
    <property type="molecule type" value="Genomic_DNA"/>
</dbReference>
<reference evidence="3 4" key="1">
    <citation type="submission" date="2018-09" db="EMBL/GenBank/DDBJ databases">
        <title>Glutamicibacter mishrai S5-52T (LMG 29155T = KCTC 39846T).</title>
        <authorList>
            <person name="Das S.K."/>
        </authorList>
    </citation>
    <scope>NUCLEOTIDE SEQUENCE [LARGE SCALE GENOMIC DNA]</scope>
    <source>
        <strain evidence="3 4">S5-52</strain>
    </source>
</reference>
<feature type="transmembrane region" description="Helical" evidence="1">
    <location>
        <begin position="431"/>
        <end position="449"/>
    </location>
</feature>
<dbReference type="InterPro" id="IPR005662">
    <property type="entry name" value="GTPase_Era-like"/>
</dbReference>
<dbReference type="RefSeq" id="WP_172512699.1">
    <property type="nucleotide sequence ID" value="NZ_CP032549.1"/>
</dbReference>
<dbReference type="GO" id="GO:0005525">
    <property type="term" value="F:GTP binding"/>
    <property type="evidence" value="ECO:0007669"/>
    <property type="project" value="InterPro"/>
</dbReference>
<gene>
    <name evidence="3" type="ORF">D3791_15170</name>
</gene>
<name>A0A6H0SLP8_9MICC</name>
<evidence type="ECO:0000313" key="3">
    <source>
        <dbReference type="EMBL" id="QIV88328.1"/>
    </source>
</evidence>
<dbReference type="Gene3D" id="3.40.50.300">
    <property type="entry name" value="P-loop containing nucleotide triphosphate hydrolases"/>
    <property type="match status" value="1"/>
</dbReference>
<feature type="domain" description="G" evidence="2">
    <location>
        <begin position="59"/>
        <end position="201"/>
    </location>
</feature>
<dbReference type="AlphaFoldDB" id="A0A6H0SLP8"/>